<accession>A0A3C1KR61</accession>
<evidence type="ECO:0008006" key="4">
    <source>
        <dbReference type="Google" id="ProtNLM"/>
    </source>
</evidence>
<gene>
    <name evidence="2" type="ORF">DCP75_16025</name>
</gene>
<evidence type="ECO:0000313" key="3">
    <source>
        <dbReference type="Proteomes" id="UP000259273"/>
    </source>
</evidence>
<dbReference type="EMBL" id="DMND01000214">
    <property type="protein sequence ID" value="HAN29192.1"/>
    <property type="molecule type" value="Genomic_DNA"/>
</dbReference>
<feature type="non-terminal residue" evidence="2">
    <location>
        <position position="77"/>
    </location>
</feature>
<comment type="caution">
    <text evidence="2">The sequence shown here is derived from an EMBL/GenBank/DDBJ whole genome shotgun (WGS) entry which is preliminary data.</text>
</comment>
<reference evidence="2 3" key="1">
    <citation type="journal article" date="2018" name="Nat. Biotechnol.">
        <title>A standardized bacterial taxonomy based on genome phylogeny substantially revises the tree of life.</title>
        <authorList>
            <person name="Parks D.H."/>
            <person name="Chuvochina M."/>
            <person name="Waite D.W."/>
            <person name="Rinke C."/>
            <person name="Skarshewski A."/>
            <person name="Chaumeil P.A."/>
            <person name="Hugenholtz P."/>
        </authorList>
    </citation>
    <scope>NUCLEOTIDE SEQUENCE [LARGE SCALE GENOMIC DNA]</scope>
    <source>
        <strain evidence="2">UBA9158</strain>
    </source>
</reference>
<protein>
    <recommendedName>
        <fullName evidence="4">Peptidylprolyl isomerase</fullName>
    </recommendedName>
</protein>
<dbReference type="Proteomes" id="UP000259273">
    <property type="component" value="Unassembled WGS sequence"/>
</dbReference>
<sequence>MNLRSNGLLAIVLGLLSSAVVGAESLASQAHQLIEQRCVVCHACYDAPCQLKMEAHEGLVRGGSQTLVYDSTRLLAG</sequence>
<evidence type="ECO:0000256" key="1">
    <source>
        <dbReference type="SAM" id="SignalP"/>
    </source>
</evidence>
<evidence type="ECO:0000313" key="2">
    <source>
        <dbReference type="EMBL" id="HAN29192.1"/>
    </source>
</evidence>
<organism evidence="2 3">
    <name type="scientific">Haliea salexigens</name>
    <dbReference type="NCBI Taxonomy" id="287487"/>
    <lineage>
        <taxon>Bacteria</taxon>
        <taxon>Pseudomonadati</taxon>
        <taxon>Pseudomonadota</taxon>
        <taxon>Gammaproteobacteria</taxon>
        <taxon>Cellvibrionales</taxon>
        <taxon>Halieaceae</taxon>
        <taxon>Haliea</taxon>
    </lineage>
</organism>
<keyword evidence="1" id="KW-0732">Signal</keyword>
<feature type="chain" id="PRO_5017607872" description="Peptidylprolyl isomerase" evidence="1">
    <location>
        <begin position="24"/>
        <end position="77"/>
    </location>
</feature>
<proteinExistence type="predicted"/>
<dbReference type="AlphaFoldDB" id="A0A3C1KR61"/>
<feature type="signal peptide" evidence="1">
    <location>
        <begin position="1"/>
        <end position="23"/>
    </location>
</feature>
<name>A0A3C1KR61_9GAMM</name>